<gene>
    <name evidence="2" type="ordered locus">Cag_0948</name>
</gene>
<reference evidence="2" key="1">
    <citation type="submission" date="2005-08" db="EMBL/GenBank/DDBJ databases">
        <title>Complete sequence of Chlorobium chlorochromatii CaD3.</title>
        <authorList>
            <person name="Copeland A."/>
            <person name="Lucas S."/>
            <person name="Lapidus A."/>
            <person name="Barry K."/>
            <person name="Detter J.C."/>
            <person name="Glavina T."/>
            <person name="Hammon N."/>
            <person name="Israni S."/>
            <person name="Pitluck S."/>
            <person name="Bryant D."/>
            <person name="Schmutz J."/>
            <person name="Larimer F."/>
            <person name="Land M."/>
            <person name="Kyrpides N."/>
            <person name="Ivanova N."/>
            <person name="Richardson P."/>
        </authorList>
    </citation>
    <scope>NUCLEOTIDE SEQUENCE [LARGE SCALE GENOMIC DNA]</scope>
    <source>
        <strain evidence="2">CaD3</strain>
    </source>
</reference>
<evidence type="ECO:0000259" key="1">
    <source>
        <dbReference type="PROSITE" id="PS51186"/>
    </source>
</evidence>
<dbReference type="EMBL" id="CP000108">
    <property type="protein sequence ID" value="ABB28211.1"/>
    <property type="molecule type" value="Genomic_DNA"/>
</dbReference>
<dbReference type="AlphaFoldDB" id="Q3AS14"/>
<dbReference type="OrthoDB" id="7356080at2"/>
<dbReference type="InterPro" id="IPR016181">
    <property type="entry name" value="Acyl_CoA_acyltransferase"/>
</dbReference>
<dbReference type="Gene3D" id="3.40.630.30">
    <property type="match status" value="1"/>
</dbReference>
<dbReference type="PROSITE" id="PS51186">
    <property type="entry name" value="GNAT"/>
    <property type="match status" value="1"/>
</dbReference>
<dbReference type="Pfam" id="PF00583">
    <property type="entry name" value="Acetyltransf_1"/>
    <property type="match status" value="1"/>
</dbReference>
<protein>
    <recommendedName>
        <fullName evidence="1">N-acetyltransferase domain-containing protein</fullName>
    </recommendedName>
</protein>
<accession>Q3AS14</accession>
<dbReference type="HOGENOM" id="CLU_1642942_0_0_10"/>
<dbReference type="GO" id="GO:0016747">
    <property type="term" value="F:acyltransferase activity, transferring groups other than amino-acyl groups"/>
    <property type="evidence" value="ECO:0007669"/>
    <property type="project" value="InterPro"/>
</dbReference>
<organism evidence="2">
    <name type="scientific">Chlorobium chlorochromatii (strain CaD3)</name>
    <dbReference type="NCBI Taxonomy" id="340177"/>
    <lineage>
        <taxon>Bacteria</taxon>
        <taxon>Pseudomonadati</taxon>
        <taxon>Chlorobiota</taxon>
        <taxon>Chlorobiia</taxon>
        <taxon>Chlorobiales</taxon>
        <taxon>Chlorobiaceae</taxon>
        <taxon>Chlorobium/Pelodictyon group</taxon>
        <taxon>Chlorobium</taxon>
    </lineage>
</organism>
<dbReference type="CDD" id="cd04301">
    <property type="entry name" value="NAT_SF"/>
    <property type="match status" value="1"/>
</dbReference>
<feature type="domain" description="N-acetyltransferase" evidence="1">
    <location>
        <begin position="3"/>
        <end position="143"/>
    </location>
</feature>
<sequence length="156" mass="18014">MKYFIEKASQHDYADILDIMQYWNMHHIPSVEMEELDLSCFFVARISNIIGGAGGYKVLSQKTGKTTLLGIRPEFLGMGIGKSLQEAMLVAMFNAGVKHVITNTDRTETILWYKKHYGYYEIGQLKKQCDFSLSDVDSWTTLEMNLEEFIQKKLQR</sequence>
<proteinExistence type="predicted"/>
<dbReference type="InterPro" id="IPR000182">
    <property type="entry name" value="GNAT_dom"/>
</dbReference>
<dbReference type="eggNOG" id="COG0456">
    <property type="taxonomic scope" value="Bacteria"/>
</dbReference>
<dbReference type="KEGG" id="cch:Cag_0948"/>
<evidence type="ECO:0000313" key="2">
    <source>
        <dbReference type="EMBL" id="ABB28211.1"/>
    </source>
</evidence>
<name>Q3AS14_CHLCH</name>
<dbReference type="SUPFAM" id="SSF55729">
    <property type="entry name" value="Acyl-CoA N-acyltransferases (Nat)"/>
    <property type="match status" value="1"/>
</dbReference>